<dbReference type="Proteomes" id="UP000053758">
    <property type="component" value="Unassembled WGS sequence"/>
</dbReference>
<evidence type="ECO:0000313" key="14">
    <source>
        <dbReference type="Proteomes" id="UP000053758"/>
    </source>
</evidence>
<dbReference type="InterPro" id="IPR013328">
    <property type="entry name" value="6PGD_dom2"/>
</dbReference>
<feature type="domain" description="6-phosphogluconate dehydrogenase C-terminal" evidence="12">
    <location>
        <begin position="451"/>
        <end position="748"/>
    </location>
</feature>
<evidence type="ECO:0000256" key="4">
    <source>
        <dbReference type="ARBA" id="ARBA00011738"/>
    </source>
</evidence>
<dbReference type="Gene3D" id="3.40.50.720">
    <property type="entry name" value="NAD(P)-binding Rossmann-like Domain"/>
    <property type="match status" value="1"/>
</dbReference>
<dbReference type="PANTHER" id="PTHR11811">
    <property type="entry name" value="6-PHOSPHOGLUCONATE DEHYDROGENASE"/>
    <property type="match status" value="1"/>
</dbReference>
<dbReference type="EMBL" id="DF830072">
    <property type="protein sequence ID" value="GAK64517.1"/>
    <property type="molecule type" value="Genomic_DNA"/>
</dbReference>
<dbReference type="InterPro" id="IPR036291">
    <property type="entry name" value="NAD(P)-bd_dom_sf"/>
</dbReference>
<dbReference type="PRINTS" id="PR00076">
    <property type="entry name" value="6PGDHDRGNASE"/>
</dbReference>
<comment type="pathway">
    <text evidence="2 10">Carbohydrate degradation; pentose phosphate pathway; D-ribulose 5-phosphate from D-glucose 6-phosphate (oxidative stage): step 3/3.</text>
</comment>
<keyword evidence="7 10" id="KW-0311">Gluconate utilization</keyword>
<dbReference type="SUPFAM" id="SSF51735">
    <property type="entry name" value="NAD(P)-binding Rossmann-fold domains"/>
    <property type="match status" value="1"/>
</dbReference>
<evidence type="ECO:0000256" key="2">
    <source>
        <dbReference type="ARBA" id="ARBA00004874"/>
    </source>
</evidence>
<evidence type="ECO:0000256" key="10">
    <source>
        <dbReference type="RuleBase" id="RU000485"/>
    </source>
</evidence>
<dbReference type="RefSeq" id="XP_014657457.1">
    <property type="nucleotide sequence ID" value="XM_014801971.1"/>
</dbReference>
<evidence type="ECO:0000256" key="11">
    <source>
        <dbReference type="SAM" id="MobiDB-lite"/>
    </source>
</evidence>
<dbReference type="FunFam" id="1.20.5.320:FF:000002">
    <property type="entry name" value="6-phosphogluconate dehydrogenase, decarboxylating"/>
    <property type="match status" value="1"/>
</dbReference>
<sequence length="761" mass="82176">MEAGTVGNLAPRGVGVFGGDRSAIYCVTGNLVRYVPRRSLEAKKDPRCGVLGWAGDQGGKAGPRTGAMRAGERSNIIQLRGGKTGRSTHGARVIDRNLRSAPEKISQELRSGLLLAPLLIPKVLPFAVHFAQQSAAFNAVDRGTIIARVLTAALADALNRQPLPLLGSTLAGAANSARSSWPGCTLGTGGAQATAARPLTSVRDPSRLERTTSQHPSPSISICLRRRSYLFLLIHNIPSSALCSSAIARILSTARSRISSLTAQLTSRTMSSQAVADIGLIGLAVMGQNLILNMNDKGFTVCAYNRTTSKVDDFLANEAKGTNVVGAKSIEEFVAKLKRPRKMILLVKAGPAVDAFIEQLVPHLEQGDIIIDGGNSHYPDSIRRAKELEAKGLLFVGSGVSGGEEGARHGPSLMPGGSDAAWPHIKEIFQKTAAQSDGEPCCDWVGQTGAGHYVKMVHNGIEYGDMQLICEAYDILKHGLGLKESEIGDIFTKWNTGVLDSFLIEITRDILKYNDEDGVPLLTKILDSAGQKGTGKWTAINALDLGQPVTLIGEAVFARCLSSLKGERTRASKILGGPQIKPFEGNKEQFIADLEQALYASKIVSYAQGFMLMREAAKEYDWKLNNPSIALMWRGGCIIRSVFLKDITAAFRKNPELENLLFDDFFNKAIHDAQEGWRRVVAQAILWGLPTPAFSTALAFFDGYRREQLPANLLQAQRDYFGAHTFRVLPQYASAKLPEGQDIHINWTGRGGNVSASTYSA</sequence>
<evidence type="ECO:0000256" key="9">
    <source>
        <dbReference type="ARBA" id="ARBA00048640"/>
    </source>
</evidence>
<dbReference type="InterPro" id="IPR006184">
    <property type="entry name" value="6PGdom_BS"/>
</dbReference>
<reference evidence="13" key="1">
    <citation type="submission" date="2014-07" db="EMBL/GenBank/DDBJ databases">
        <title>Draft genome sequence of the yeast Pseudozyma antarctica JCM 10317 known as a producer of lipase B which used in a wide range of industrial applications.</title>
        <authorList>
            <person name="Morita T."/>
            <person name="Saika A."/>
            <person name="Koike H."/>
        </authorList>
    </citation>
    <scope>NUCLEOTIDE SEQUENCE</scope>
    <source>
        <strain evidence="13">JCM 10317</strain>
    </source>
</reference>
<dbReference type="Gene3D" id="1.20.5.320">
    <property type="entry name" value="6-Phosphogluconate Dehydrogenase, domain 3"/>
    <property type="match status" value="1"/>
</dbReference>
<evidence type="ECO:0000256" key="1">
    <source>
        <dbReference type="ARBA" id="ARBA00002526"/>
    </source>
</evidence>
<dbReference type="InterPro" id="IPR008927">
    <property type="entry name" value="6-PGluconate_DH-like_C_sf"/>
</dbReference>
<dbReference type="GO" id="GO:0004616">
    <property type="term" value="F:phosphogluconate dehydrogenase (decarboxylating) activity"/>
    <property type="evidence" value="ECO:0007669"/>
    <property type="project" value="UniProtKB-EC"/>
</dbReference>
<gene>
    <name evidence="13" type="ORF">PAN0_005d2731</name>
</gene>
<accession>A0A081CCX1</accession>
<dbReference type="Pfam" id="PF00393">
    <property type="entry name" value="6PGD"/>
    <property type="match status" value="1"/>
</dbReference>
<evidence type="ECO:0000256" key="6">
    <source>
        <dbReference type="ARBA" id="ARBA00023002"/>
    </source>
</evidence>
<dbReference type="AlphaFoldDB" id="A0A081CCX1"/>
<evidence type="ECO:0000313" key="13">
    <source>
        <dbReference type="EMBL" id="GAK64517.1"/>
    </source>
</evidence>
<dbReference type="NCBIfam" id="NF006765">
    <property type="entry name" value="PRK09287.1"/>
    <property type="match status" value="1"/>
</dbReference>
<dbReference type="FunFam" id="3.40.50.720:FF:000007">
    <property type="entry name" value="6-phosphogluconate dehydrogenase, decarboxylating"/>
    <property type="match status" value="1"/>
</dbReference>
<evidence type="ECO:0000256" key="3">
    <source>
        <dbReference type="ARBA" id="ARBA00008419"/>
    </source>
</evidence>
<dbReference type="UniPathway" id="UPA00115">
    <property type="reaction ID" value="UER00410"/>
</dbReference>
<comment type="similarity">
    <text evidence="3 10">Belongs to the 6-phosphogluconate dehydrogenase family.</text>
</comment>
<dbReference type="PROSITE" id="PS00461">
    <property type="entry name" value="6PGD"/>
    <property type="match status" value="1"/>
</dbReference>
<feature type="region of interest" description="Disordered" evidence="11">
    <location>
        <begin position="188"/>
        <end position="214"/>
    </location>
</feature>
<dbReference type="InterPro" id="IPR006183">
    <property type="entry name" value="Pgluconate_DH"/>
</dbReference>
<keyword evidence="5 10" id="KW-0521">NADP</keyword>
<dbReference type="InterPro" id="IPR006113">
    <property type="entry name" value="6PGDH_Gnd/GntZ"/>
</dbReference>
<dbReference type="GO" id="GO:0009051">
    <property type="term" value="P:pentose-phosphate shunt, oxidative branch"/>
    <property type="evidence" value="ECO:0007669"/>
    <property type="project" value="UniProtKB-ARBA"/>
</dbReference>
<dbReference type="GO" id="GO:0050661">
    <property type="term" value="F:NADP binding"/>
    <property type="evidence" value="ECO:0007669"/>
    <property type="project" value="InterPro"/>
</dbReference>
<dbReference type="NCBIfam" id="TIGR00873">
    <property type="entry name" value="gnd"/>
    <property type="match status" value="1"/>
</dbReference>
<dbReference type="GeneID" id="26303600"/>
<dbReference type="GO" id="GO:0019521">
    <property type="term" value="P:D-gluconate metabolic process"/>
    <property type="evidence" value="ECO:0007669"/>
    <property type="project" value="UniProtKB-KW"/>
</dbReference>
<comment type="subunit">
    <text evidence="4">Homodimer.</text>
</comment>
<organism evidence="13">
    <name type="scientific">Pseudozyma antarctica</name>
    <name type="common">Yeast</name>
    <name type="synonym">Candida antarctica</name>
    <dbReference type="NCBI Taxonomy" id="84753"/>
    <lineage>
        <taxon>Eukaryota</taxon>
        <taxon>Fungi</taxon>
        <taxon>Dikarya</taxon>
        <taxon>Basidiomycota</taxon>
        <taxon>Ustilaginomycotina</taxon>
        <taxon>Ustilaginomycetes</taxon>
        <taxon>Ustilaginales</taxon>
        <taxon>Ustilaginaceae</taxon>
        <taxon>Moesziomyces</taxon>
    </lineage>
</organism>
<dbReference type="FunFam" id="1.10.1040.10:FF:000002">
    <property type="entry name" value="6-phosphogluconate dehydrogenase, decarboxylating"/>
    <property type="match status" value="1"/>
</dbReference>
<dbReference type="SUPFAM" id="SSF48179">
    <property type="entry name" value="6-phosphogluconate dehydrogenase C-terminal domain-like"/>
    <property type="match status" value="1"/>
</dbReference>
<protein>
    <recommendedName>
        <fullName evidence="10">6-phosphogluconate dehydrogenase, decarboxylating</fullName>
        <ecNumber evidence="10">1.1.1.44</ecNumber>
    </recommendedName>
</protein>
<dbReference type="InterPro" id="IPR006115">
    <property type="entry name" value="6PGDH_NADP-bd"/>
</dbReference>
<dbReference type="HOGENOM" id="CLU_366372_0_0_1"/>
<dbReference type="Pfam" id="PF03446">
    <property type="entry name" value="NAD_binding_2"/>
    <property type="match status" value="1"/>
</dbReference>
<evidence type="ECO:0000259" key="12">
    <source>
        <dbReference type="SMART" id="SM01350"/>
    </source>
</evidence>
<keyword evidence="14" id="KW-1185">Reference proteome</keyword>
<keyword evidence="8 10" id="KW-0570">Pentose shunt</keyword>
<dbReference type="InterPro" id="IPR006114">
    <property type="entry name" value="6PGDH_C"/>
</dbReference>
<evidence type="ECO:0000256" key="7">
    <source>
        <dbReference type="ARBA" id="ARBA00023064"/>
    </source>
</evidence>
<dbReference type="Gene3D" id="1.10.1040.10">
    <property type="entry name" value="N-(1-d-carboxylethyl)-l-norvaline Dehydrogenase, domain 2"/>
    <property type="match status" value="1"/>
</dbReference>
<comment type="function">
    <text evidence="1">Catalyzes the oxidative decarboxylation of 6-phosphogluconate to ribulose 5-phosphate and CO(2), with concomitant reduction of NADP to NADPH.</text>
</comment>
<dbReference type="SMART" id="SM01350">
    <property type="entry name" value="6PGD"/>
    <property type="match status" value="1"/>
</dbReference>
<evidence type="ECO:0000256" key="5">
    <source>
        <dbReference type="ARBA" id="ARBA00022857"/>
    </source>
</evidence>
<keyword evidence="6 10" id="KW-0560">Oxidoreductase</keyword>
<dbReference type="EC" id="1.1.1.44" evidence="10"/>
<proteinExistence type="inferred from homology"/>
<comment type="catalytic activity">
    <reaction evidence="9 10">
        <text>6-phospho-D-gluconate + NADP(+) = D-ribulose 5-phosphate + CO2 + NADPH</text>
        <dbReference type="Rhea" id="RHEA:10116"/>
        <dbReference type="ChEBI" id="CHEBI:16526"/>
        <dbReference type="ChEBI" id="CHEBI:57783"/>
        <dbReference type="ChEBI" id="CHEBI:58121"/>
        <dbReference type="ChEBI" id="CHEBI:58349"/>
        <dbReference type="ChEBI" id="CHEBI:58759"/>
        <dbReference type="EC" id="1.1.1.44"/>
    </reaction>
</comment>
<evidence type="ECO:0000256" key="8">
    <source>
        <dbReference type="ARBA" id="ARBA00023126"/>
    </source>
</evidence>
<name>A0A081CCX1_PSEA2</name>